<dbReference type="EMBL" id="UINC01001324">
    <property type="protein sequence ID" value="SUZ77642.1"/>
    <property type="molecule type" value="Genomic_DNA"/>
</dbReference>
<dbReference type="Gene3D" id="2.30.40.10">
    <property type="entry name" value="Urease, subunit C, domain 1"/>
    <property type="match status" value="1"/>
</dbReference>
<dbReference type="PANTHER" id="PTHR22642:SF2">
    <property type="entry name" value="PROTEIN LONG AFTER FAR-RED 3"/>
    <property type="match status" value="1"/>
</dbReference>
<dbReference type="Gene3D" id="3.20.20.140">
    <property type="entry name" value="Metal-dependent hydrolases"/>
    <property type="match status" value="1"/>
</dbReference>
<dbReference type="CDD" id="cd01300">
    <property type="entry name" value="YtcJ_like"/>
    <property type="match status" value="1"/>
</dbReference>
<proteinExistence type="predicted"/>
<feature type="domain" description="Amidohydrolase 3" evidence="1">
    <location>
        <begin position="46"/>
        <end position="451"/>
    </location>
</feature>
<protein>
    <recommendedName>
        <fullName evidence="1">Amidohydrolase 3 domain-containing protein</fullName>
    </recommendedName>
</protein>
<dbReference type="GO" id="GO:0016810">
    <property type="term" value="F:hydrolase activity, acting on carbon-nitrogen (but not peptide) bonds"/>
    <property type="evidence" value="ECO:0007669"/>
    <property type="project" value="InterPro"/>
</dbReference>
<gene>
    <name evidence="2" type="ORF">METZ01_LOCUS30496</name>
</gene>
<dbReference type="AlphaFoldDB" id="A0A381QE92"/>
<dbReference type="SUPFAM" id="SSF51556">
    <property type="entry name" value="Metallo-dependent hydrolases"/>
    <property type="match status" value="1"/>
</dbReference>
<feature type="non-terminal residue" evidence="2">
    <location>
        <position position="454"/>
    </location>
</feature>
<evidence type="ECO:0000259" key="1">
    <source>
        <dbReference type="Pfam" id="PF07969"/>
    </source>
</evidence>
<dbReference type="InterPro" id="IPR033932">
    <property type="entry name" value="YtcJ-like"/>
</dbReference>
<dbReference type="InterPro" id="IPR013108">
    <property type="entry name" value="Amidohydro_3"/>
</dbReference>
<dbReference type="PANTHER" id="PTHR22642">
    <property type="entry name" value="IMIDAZOLONEPROPIONASE"/>
    <property type="match status" value="1"/>
</dbReference>
<reference evidence="2" key="1">
    <citation type="submission" date="2018-05" db="EMBL/GenBank/DDBJ databases">
        <authorList>
            <person name="Lanie J.A."/>
            <person name="Ng W.-L."/>
            <person name="Kazmierczak K.M."/>
            <person name="Andrzejewski T.M."/>
            <person name="Davidsen T.M."/>
            <person name="Wayne K.J."/>
            <person name="Tettelin H."/>
            <person name="Glass J.I."/>
            <person name="Rusch D."/>
            <person name="Podicherti R."/>
            <person name="Tsui H.-C.T."/>
            <person name="Winkler M.E."/>
        </authorList>
    </citation>
    <scope>NUCLEOTIDE SEQUENCE</scope>
</reference>
<dbReference type="InterPro" id="IPR032466">
    <property type="entry name" value="Metal_Hydrolase"/>
</dbReference>
<sequence>MIIYNANIYTADKDFNVAKAIAIKDGKFLEVGQDKILDKYNSDESIDLKGFTVLPGLIDAHCHFYGLGTNQLVIDLVGTKSFEEIILRLKSNYNEKNTIIKGRGWDQNDWKDKDFPEKNELDLLFPNIPVVLERIDGHAYLVNQKALDMAKINFKTKSNNGTILKKNGQLTGVLIDGPMRFIDNIIPELSKSEKIQALLDAQKICFKNGLTTVDDAGLSKEIIILIDSLQKNKDIKMRVYAMISNSKNNLDYFLDKGPIKTARLNVRSVKVYGDGALGSRGAALKSPYHDDKKNYGKLITNPKKIKNLATRLADANFQMNTHAIGDSTVKLLIDSYSEVLKNKLDPRWRIEHSQIIDLDDINGFNHKILPSVQPTHATSDMYWAEDRVGSSRINGAYAYKKLLEKSKVIGLGTDFPVERVNPFHTFYAAISRKDLSGYPEKGFQFQNALSREET</sequence>
<evidence type="ECO:0000313" key="2">
    <source>
        <dbReference type="EMBL" id="SUZ77642.1"/>
    </source>
</evidence>
<name>A0A381QE92_9ZZZZ</name>
<organism evidence="2">
    <name type="scientific">marine metagenome</name>
    <dbReference type="NCBI Taxonomy" id="408172"/>
    <lineage>
        <taxon>unclassified sequences</taxon>
        <taxon>metagenomes</taxon>
        <taxon>ecological metagenomes</taxon>
    </lineage>
</organism>
<dbReference type="Gene3D" id="3.10.310.70">
    <property type="match status" value="1"/>
</dbReference>
<dbReference type="Pfam" id="PF07969">
    <property type="entry name" value="Amidohydro_3"/>
    <property type="match status" value="1"/>
</dbReference>
<dbReference type="InterPro" id="IPR011059">
    <property type="entry name" value="Metal-dep_hydrolase_composite"/>
</dbReference>
<accession>A0A381QE92</accession>
<dbReference type="SUPFAM" id="SSF51338">
    <property type="entry name" value="Composite domain of metallo-dependent hydrolases"/>
    <property type="match status" value="1"/>
</dbReference>